<sequence>MKKLFGIIVVVLIILVALSFAKDIIAKTAVSAGVKVITGLDLSMSSMHVGIFKTLVDIKDMKLHNPSNFPDKLMVDIPQVYVDYDLGAFLKGKVHLEKMRLDLKEFIVVKNQKGELNLDSLKIAKGDKQAAAQKEAEKKGMPEMKIDVLELKIGKVIYKDYTSRTPPSVREFNVNINERYENVTNPYTFASLIVFKALMNTSIASLANFDLGPLKEGLGNTLGAATKIAGETATKALEVGKELGAQATETAKEATKGTTEAIKNLLPFGGGQK</sequence>
<dbReference type="InterPro" id="IPR008023">
    <property type="entry name" value="DUF748"/>
</dbReference>
<evidence type="ECO:0000313" key="2">
    <source>
        <dbReference type="Proteomes" id="UP000230052"/>
    </source>
</evidence>
<dbReference type="GO" id="GO:0090313">
    <property type="term" value="P:regulation of protein targeting to membrane"/>
    <property type="evidence" value="ECO:0007669"/>
    <property type="project" value="TreeGrafter"/>
</dbReference>
<organism evidence="1 2">
    <name type="scientific">Candidatus Aquitaenariimonas noxiae</name>
    <dbReference type="NCBI Taxonomy" id="1974741"/>
    <lineage>
        <taxon>Bacteria</taxon>
        <taxon>Pseudomonadati</taxon>
        <taxon>Candidatus Omnitrophota</taxon>
        <taxon>Candidatus Aquitaenariimonas</taxon>
    </lineage>
</organism>
<reference evidence="1 2" key="1">
    <citation type="submission" date="2017-09" db="EMBL/GenBank/DDBJ databases">
        <title>Depth-based differentiation of microbial function through sediment-hosted aquifers and enrichment of novel symbionts in the deep terrestrial subsurface.</title>
        <authorList>
            <person name="Probst A.J."/>
            <person name="Ladd B."/>
            <person name="Jarett J.K."/>
            <person name="Geller-Mcgrath D.E."/>
            <person name="Sieber C.M."/>
            <person name="Emerson J.B."/>
            <person name="Anantharaman K."/>
            <person name="Thomas B.C."/>
            <person name="Malmstrom R."/>
            <person name="Stieglmeier M."/>
            <person name="Klingl A."/>
            <person name="Woyke T."/>
            <person name="Ryan C.M."/>
            <person name="Banfield J.F."/>
        </authorList>
    </citation>
    <scope>NUCLEOTIDE SEQUENCE [LARGE SCALE GENOMIC DNA]</scope>
    <source>
        <strain evidence="1">CG07_land_8_20_14_0_80_42_15</strain>
    </source>
</reference>
<evidence type="ECO:0000313" key="1">
    <source>
        <dbReference type="EMBL" id="PIU42471.1"/>
    </source>
</evidence>
<proteinExistence type="predicted"/>
<dbReference type="EMBL" id="PEWV01000001">
    <property type="protein sequence ID" value="PIU42471.1"/>
    <property type="molecule type" value="Genomic_DNA"/>
</dbReference>
<accession>A0A2J0KVG2</accession>
<name>A0A2J0KVG2_9BACT</name>
<dbReference type="PANTHER" id="PTHR30441:SF8">
    <property type="entry name" value="DUF748 DOMAIN-CONTAINING PROTEIN"/>
    <property type="match status" value="1"/>
</dbReference>
<protein>
    <recommendedName>
        <fullName evidence="3">AsmA domain-containing protein</fullName>
    </recommendedName>
</protein>
<gene>
    <name evidence="1" type="ORF">COS99_00035</name>
</gene>
<dbReference type="Proteomes" id="UP000230052">
    <property type="component" value="Unassembled WGS sequence"/>
</dbReference>
<dbReference type="Pfam" id="PF05359">
    <property type="entry name" value="DUF748"/>
    <property type="match status" value="1"/>
</dbReference>
<comment type="caution">
    <text evidence="1">The sequence shown here is derived from an EMBL/GenBank/DDBJ whole genome shotgun (WGS) entry which is preliminary data.</text>
</comment>
<dbReference type="AlphaFoldDB" id="A0A2J0KVG2"/>
<evidence type="ECO:0008006" key="3">
    <source>
        <dbReference type="Google" id="ProtNLM"/>
    </source>
</evidence>
<dbReference type="GO" id="GO:0005886">
    <property type="term" value="C:plasma membrane"/>
    <property type="evidence" value="ECO:0007669"/>
    <property type="project" value="TreeGrafter"/>
</dbReference>
<dbReference type="InterPro" id="IPR052894">
    <property type="entry name" value="AsmA-related"/>
</dbReference>
<dbReference type="PANTHER" id="PTHR30441">
    <property type="entry name" value="DUF748 DOMAIN-CONTAINING PROTEIN"/>
    <property type="match status" value="1"/>
</dbReference>